<keyword evidence="1" id="KW-1133">Transmembrane helix</keyword>
<sequence>MIFSGIVLVLGFGVFIFSRFGGTASLGYLIGFTLLIALFSNLIILPSLILYMDKLIRNKEAGKPLFDVEENDDPVLPPLNEEQ</sequence>
<evidence type="ECO:0000256" key="1">
    <source>
        <dbReference type="SAM" id="Phobius"/>
    </source>
</evidence>
<dbReference type="EMBL" id="VSSQ01047147">
    <property type="protein sequence ID" value="MPN01121.1"/>
    <property type="molecule type" value="Genomic_DNA"/>
</dbReference>
<evidence type="ECO:0008006" key="3">
    <source>
        <dbReference type="Google" id="ProtNLM"/>
    </source>
</evidence>
<accession>A0A645EGS2</accession>
<organism evidence="2">
    <name type="scientific">bioreactor metagenome</name>
    <dbReference type="NCBI Taxonomy" id="1076179"/>
    <lineage>
        <taxon>unclassified sequences</taxon>
        <taxon>metagenomes</taxon>
        <taxon>ecological metagenomes</taxon>
    </lineage>
</organism>
<keyword evidence="1" id="KW-0472">Membrane</keyword>
<reference evidence="2" key="1">
    <citation type="submission" date="2019-08" db="EMBL/GenBank/DDBJ databases">
        <authorList>
            <person name="Kucharzyk K."/>
            <person name="Murdoch R.W."/>
            <person name="Higgins S."/>
            <person name="Loffler F."/>
        </authorList>
    </citation>
    <scope>NUCLEOTIDE SEQUENCE</scope>
</reference>
<proteinExistence type="predicted"/>
<dbReference type="Gene3D" id="1.20.1640.10">
    <property type="entry name" value="Multidrug efflux transporter AcrB transmembrane domain"/>
    <property type="match status" value="1"/>
</dbReference>
<dbReference type="AlphaFoldDB" id="A0A645EGS2"/>
<protein>
    <recommendedName>
        <fullName evidence="3">Membrane transport protein MMPL domain-containing protein</fullName>
    </recommendedName>
</protein>
<dbReference type="SUPFAM" id="SSF82866">
    <property type="entry name" value="Multidrug efflux transporter AcrB transmembrane domain"/>
    <property type="match status" value="1"/>
</dbReference>
<gene>
    <name evidence="2" type="ORF">SDC9_148324</name>
</gene>
<name>A0A645EGS2_9ZZZZ</name>
<keyword evidence="1" id="KW-0812">Transmembrane</keyword>
<feature type="transmembrane region" description="Helical" evidence="1">
    <location>
        <begin position="28"/>
        <end position="51"/>
    </location>
</feature>
<comment type="caution">
    <text evidence="2">The sequence shown here is derived from an EMBL/GenBank/DDBJ whole genome shotgun (WGS) entry which is preliminary data.</text>
</comment>
<evidence type="ECO:0000313" key="2">
    <source>
        <dbReference type="EMBL" id="MPN01121.1"/>
    </source>
</evidence>